<dbReference type="Proteomes" id="UP000887116">
    <property type="component" value="Unassembled WGS sequence"/>
</dbReference>
<feature type="compositionally biased region" description="Pro residues" evidence="1">
    <location>
        <begin position="169"/>
        <end position="184"/>
    </location>
</feature>
<reference evidence="3" key="1">
    <citation type="submission" date="2020-07" db="EMBL/GenBank/DDBJ databases">
        <title>Multicomponent nature underlies the extraordinary mechanical properties of spider dragline silk.</title>
        <authorList>
            <person name="Kono N."/>
            <person name="Nakamura H."/>
            <person name="Mori M."/>
            <person name="Yoshida Y."/>
            <person name="Ohtoshi R."/>
            <person name="Malay A.D."/>
            <person name="Moran D.A.P."/>
            <person name="Tomita M."/>
            <person name="Numata K."/>
            <person name="Arakawa K."/>
        </authorList>
    </citation>
    <scope>NUCLEOTIDE SEQUENCE</scope>
</reference>
<comment type="caution">
    <text evidence="3">The sequence shown here is derived from an EMBL/GenBank/DDBJ whole genome shotgun (WGS) entry which is preliminary data.</text>
</comment>
<dbReference type="AlphaFoldDB" id="A0A8X6KNW8"/>
<gene>
    <name evidence="3" type="ORF">TNCT_450291</name>
</gene>
<feature type="region of interest" description="Disordered" evidence="1">
    <location>
        <begin position="162"/>
        <end position="208"/>
    </location>
</feature>
<dbReference type="OrthoDB" id="10628854at2759"/>
<feature type="region of interest" description="Disordered" evidence="1">
    <location>
        <begin position="1"/>
        <end position="48"/>
    </location>
</feature>
<evidence type="ECO:0000256" key="2">
    <source>
        <dbReference type="SAM" id="Phobius"/>
    </source>
</evidence>
<feature type="compositionally biased region" description="Low complexity" evidence="1">
    <location>
        <begin position="188"/>
        <end position="208"/>
    </location>
</feature>
<keyword evidence="2" id="KW-1133">Transmembrane helix</keyword>
<name>A0A8X6KNW8_TRICU</name>
<sequence>MESSEDMSNAQHAVLENPVTTASSESGSLTSLKREDEIQMPVSDENLVAEENPFVDLDENLHEASESGPLDPVAANIENPDEDLIPEILDDLEDEESEDDIPMFLMNRNALLQENEYDANMPMIGEVNELIELLEVQGNEVLIQNAVGVELPVQHGVMNGPPVVEEPIPNNPPVEPIPNNPPVEPVDESVVPSQPVDESVVPSQPVSNQSVEDEILSRVKLEKEQIRTRAVRRRFVLDDDDEDDGRRNIPAIVYLFIMIVLALMFRSHRKAR</sequence>
<proteinExistence type="predicted"/>
<feature type="compositionally biased region" description="Polar residues" evidence="1">
    <location>
        <begin position="18"/>
        <end position="31"/>
    </location>
</feature>
<accession>A0A8X6KNW8</accession>
<keyword evidence="2" id="KW-0812">Transmembrane</keyword>
<protein>
    <submittedName>
        <fullName evidence="3">Uncharacterized protein</fullName>
    </submittedName>
</protein>
<organism evidence="3 4">
    <name type="scientific">Trichonephila clavata</name>
    <name type="common">Joro spider</name>
    <name type="synonym">Nephila clavata</name>
    <dbReference type="NCBI Taxonomy" id="2740835"/>
    <lineage>
        <taxon>Eukaryota</taxon>
        <taxon>Metazoa</taxon>
        <taxon>Ecdysozoa</taxon>
        <taxon>Arthropoda</taxon>
        <taxon>Chelicerata</taxon>
        <taxon>Arachnida</taxon>
        <taxon>Araneae</taxon>
        <taxon>Araneomorphae</taxon>
        <taxon>Entelegynae</taxon>
        <taxon>Araneoidea</taxon>
        <taxon>Nephilidae</taxon>
        <taxon>Trichonephila</taxon>
    </lineage>
</organism>
<feature type="transmembrane region" description="Helical" evidence="2">
    <location>
        <begin position="249"/>
        <end position="265"/>
    </location>
</feature>
<keyword evidence="4" id="KW-1185">Reference proteome</keyword>
<dbReference type="EMBL" id="BMAO01032046">
    <property type="protein sequence ID" value="GFQ79341.1"/>
    <property type="molecule type" value="Genomic_DNA"/>
</dbReference>
<keyword evidence="2" id="KW-0472">Membrane</keyword>
<evidence type="ECO:0000256" key="1">
    <source>
        <dbReference type="SAM" id="MobiDB-lite"/>
    </source>
</evidence>
<evidence type="ECO:0000313" key="3">
    <source>
        <dbReference type="EMBL" id="GFQ79341.1"/>
    </source>
</evidence>
<evidence type="ECO:0000313" key="4">
    <source>
        <dbReference type="Proteomes" id="UP000887116"/>
    </source>
</evidence>
<feature type="compositionally biased region" description="Polar residues" evidence="1">
    <location>
        <begin position="1"/>
        <end position="11"/>
    </location>
</feature>